<gene>
    <name evidence="6 8" type="primary">rnpA</name>
    <name evidence="8" type="ORF">CP965_04420</name>
</gene>
<dbReference type="OrthoDB" id="9810867at2"/>
<organism evidence="8 9">
    <name type="scientific">Halarcobacter mediterraneus</name>
    <dbReference type="NCBI Taxonomy" id="2023153"/>
    <lineage>
        <taxon>Bacteria</taxon>
        <taxon>Pseudomonadati</taxon>
        <taxon>Campylobacterota</taxon>
        <taxon>Epsilonproteobacteria</taxon>
        <taxon>Campylobacterales</taxon>
        <taxon>Arcobacteraceae</taxon>
        <taxon>Halarcobacter</taxon>
    </lineage>
</organism>
<proteinExistence type="inferred from homology"/>
<evidence type="ECO:0000256" key="5">
    <source>
        <dbReference type="ARBA" id="ARBA00022884"/>
    </source>
</evidence>
<dbReference type="HAMAP" id="MF_00227">
    <property type="entry name" value="RNase_P"/>
    <property type="match status" value="1"/>
</dbReference>
<keyword evidence="2 6" id="KW-0540">Nuclease</keyword>
<evidence type="ECO:0000256" key="3">
    <source>
        <dbReference type="ARBA" id="ARBA00022759"/>
    </source>
</evidence>
<dbReference type="GO" id="GO:0000049">
    <property type="term" value="F:tRNA binding"/>
    <property type="evidence" value="ECO:0007669"/>
    <property type="project" value="UniProtKB-UniRule"/>
</dbReference>
<evidence type="ECO:0000256" key="2">
    <source>
        <dbReference type="ARBA" id="ARBA00022722"/>
    </source>
</evidence>
<name>A0A4Q1B2N7_9BACT</name>
<dbReference type="EMBL" id="NXIE01000002">
    <property type="protein sequence ID" value="RXK13055.1"/>
    <property type="molecule type" value="Genomic_DNA"/>
</dbReference>
<dbReference type="GO" id="GO:0042781">
    <property type="term" value="F:3'-tRNA processing endoribonuclease activity"/>
    <property type="evidence" value="ECO:0007669"/>
    <property type="project" value="TreeGrafter"/>
</dbReference>
<sequence>MSCLSKSHRLNNSKDFNQLYKSGKRWHTHTFVAFFMPNKNTKLAFVASKKVGNAIKRAKAKRKLRALCLKYENKLIDGKYIFVAKEKIFEKDYKNFEKDFFYAMKKLQLLKENEKNI</sequence>
<comment type="caution">
    <text evidence="8">The sequence shown here is derived from an EMBL/GenBank/DDBJ whole genome shotgun (WGS) entry which is preliminary data.</text>
</comment>
<dbReference type="Gene3D" id="3.30.230.10">
    <property type="match status" value="1"/>
</dbReference>
<comment type="catalytic activity">
    <reaction evidence="6">
        <text>Endonucleolytic cleavage of RNA, removing 5'-extranucleotides from tRNA precursor.</text>
        <dbReference type="EC" id="3.1.26.5"/>
    </reaction>
</comment>
<keyword evidence="4 6" id="KW-0378">Hydrolase</keyword>
<keyword evidence="3 6" id="KW-0255">Endonuclease</keyword>
<reference evidence="8 9" key="1">
    <citation type="submission" date="2017-09" db="EMBL/GenBank/DDBJ databases">
        <title>Genomics of the genus Arcobacter.</title>
        <authorList>
            <person name="Perez-Cataluna A."/>
            <person name="Figueras M.J."/>
            <person name="Salas-Masso N."/>
        </authorList>
    </citation>
    <scope>NUCLEOTIDE SEQUENCE [LARGE SCALE GENOMIC DNA]</scope>
    <source>
        <strain evidence="8 9">F156-34</strain>
    </source>
</reference>
<evidence type="ECO:0000256" key="7">
    <source>
        <dbReference type="NCBIfam" id="TIGR00188"/>
    </source>
</evidence>
<dbReference type="InterPro" id="IPR020568">
    <property type="entry name" value="Ribosomal_Su5_D2-typ_SF"/>
</dbReference>
<dbReference type="InterPro" id="IPR014721">
    <property type="entry name" value="Ribsml_uS5_D2-typ_fold_subgr"/>
</dbReference>
<keyword evidence="1 6" id="KW-0819">tRNA processing</keyword>
<dbReference type="Proteomes" id="UP000289718">
    <property type="component" value="Unassembled WGS sequence"/>
</dbReference>
<dbReference type="GO" id="GO:0001682">
    <property type="term" value="P:tRNA 5'-leader removal"/>
    <property type="evidence" value="ECO:0007669"/>
    <property type="project" value="UniProtKB-UniRule"/>
</dbReference>
<evidence type="ECO:0000256" key="6">
    <source>
        <dbReference type="HAMAP-Rule" id="MF_00227"/>
    </source>
</evidence>
<comment type="similarity">
    <text evidence="6">Belongs to the RnpA family.</text>
</comment>
<dbReference type="Pfam" id="PF00825">
    <property type="entry name" value="Ribonuclease_P"/>
    <property type="match status" value="1"/>
</dbReference>
<protein>
    <recommendedName>
        <fullName evidence="6 7">Ribonuclease P protein component</fullName>
        <shortName evidence="6">RNase P protein</shortName>
        <shortName evidence="6">RNaseP protein</shortName>
        <ecNumber evidence="6 7">3.1.26.5</ecNumber>
    </recommendedName>
    <alternativeName>
        <fullName evidence="6">Protein C5</fullName>
    </alternativeName>
</protein>
<dbReference type="AlphaFoldDB" id="A0A4Q1B2N7"/>
<dbReference type="SUPFAM" id="SSF54211">
    <property type="entry name" value="Ribosomal protein S5 domain 2-like"/>
    <property type="match status" value="1"/>
</dbReference>
<dbReference type="InterPro" id="IPR000100">
    <property type="entry name" value="RNase_P"/>
</dbReference>
<dbReference type="EC" id="3.1.26.5" evidence="6 7"/>
<accession>A0A4Q1B2N7</accession>
<evidence type="ECO:0000313" key="8">
    <source>
        <dbReference type="EMBL" id="RXK13055.1"/>
    </source>
</evidence>
<keyword evidence="5 6" id="KW-0694">RNA-binding</keyword>
<dbReference type="GO" id="GO:0004526">
    <property type="term" value="F:ribonuclease P activity"/>
    <property type="evidence" value="ECO:0007669"/>
    <property type="project" value="UniProtKB-UniRule"/>
</dbReference>
<comment type="subunit">
    <text evidence="6">Consists of a catalytic RNA component (M1 or rnpB) and a protein subunit.</text>
</comment>
<dbReference type="NCBIfam" id="TIGR00188">
    <property type="entry name" value="rnpA"/>
    <property type="match status" value="1"/>
</dbReference>
<dbReference type="PANTHER" id="PTHR33992:SF1">
    <property type="entry name" value="RIBONUCLEASE P PROTEIN COMPONENT"/>
    <property type="match status" value="1"/>
</dbReference>
<keyword evidence="9" id="KW-1185">Reference proteome</keyword>
<comment type="function">
    <text evidence="6">RNaseP catalyzes the removal of the 5'-leader sequence from pre-tRNA to produce the mature 5'-terminus. It can also cleave other RNA substrates such as 4.5S RNA. The protein component plays an auxiliary but essential role in vivo by binding to the 5'-leader sequence and broadening the substrate specificity of the ribozyme.</text>
</comment>
<evidence type="ECO:0000256" key="4">
    <source>
        <dbReference type="ARBA" id="ARBA00022801"/>
    </source>
</evidence>
<dbReference type="GO" id="GO:0030677">
    <property type="term" value="C:ribonuclease P complex"/>
    <property type="evidence" value="ECO:0007669"/>
    <property type="project" value="TreeGrafter"/>
</dbReference>
<dbReference type="RefSeq" id="WP_129060874.1">
    <property type="nucleotide sequence ID" value="NZ_NXIE01000002.1"/>
</dbReference>
<dbReference type="PANTHER" id="PTHR33992">
    <property type="entry name" value="RIBONUCLEASE P PROTEIN COMPONENT"/>
    <property type="match status" value="1"/>
</dbReference>
<evidence type="ECO:0000313" key="9">
    <source>
        <dbReference type="Proteomes" id="UP000289718"/>
    </source>
</evidence>
<evidence type="ECO:0000256" key="1">
    <source>
        <dbReference type="ARBA" id="ARBA00022694"/>
    </source>
</evidence>